<evidence type="ECO:0000256" key="2">
    <source>
        <dbReference type="ARBA" id="ARBA00022670"/>
    </source>
</evidence>
<gene>
    <name evidence="7" type="ORF">TVAG_160020</name>
</gene>
<dbReference type="RefSeq" id="XP_001328052.1">
    <property type="nucleotide sequence ID" value="XM_001328017.1"/>
</dbReference>
<evidence type="ECO:0000256" key="1">
    <source>
        <dbReference type="ARBA" id="ARBA00011079"/>
    </source>
</evidence>
<dbReference type="Gene3D" id="3.40.50.1820">
    <property type="entry name" value="alpha/beta hydrolase"/>
    <property type="match status" value="2"/>
</dbReference>
<feature type="transmembrane region" description="Helical" evidence="6">
    <location>
        <begin position="330"/>
        <end position="353"/>
    </location>
</feature>
<dbReference type="EMBL" id="DS113250">
    <property type="protein sequence ID" value="EAY15829.1"/>
    <property type="molecule type" value="Genomic_DNA"/>
</dbReference>
<dbReference type="KEGG" id="tva:4773836"/>
<keyword evidence="4" id="KW-0378">Hydrolase</keyword>
<evidence type="ECO:0000256" key="4">
    <source>
        <dbReference type="ARBA" id="ARBA00022801"/>
    </source>
</evidence>
<dbReference type="eggNOG" id="KOG2182">
    <property type="taxonomic scope" value="Eukaryota"/>
</dbReference>
<organism evidence="7 8">
    <name type="scientific">Trichomonas vaginalis (strain ATCC PRA-98 / G3)</name>
    <dbReference type="NCBI Taxonomy" id="412133"/>
    <lineage>
        <taxon>Eukaryota</taxon>
        <taxon>Metamonada</taxon>
        <taxon>Parabasalia</taxon>
        <taxon>Trichomonadida</taxon>
        <taxon>Trichomonadidae</taxon>
        <taxon>Trichomonas</taxon>
    </lineage>
</organism>
<keyword evidence="6" id="KW-0812">Transmembrane</keyword>
<dbReference type="GO" id="GO:0070008">
    <property type="term" value="F:serine-type exopeptidase activity"/>
    <property type="evidence" value="ECO:0007669"/>
    <property type="project" value="InterPro"/>
</dbReference>
<dbReference type="Pfam" id="PF05577">
    <property type="entry name" value="Peptidase_S28"/>
    <property type="match status" value="1"/>
</dbReference>
<dbReference type="PANTHER" id="PTHR11010:SF117">
    <property type="entry name" value="SERINE PROTEASE 16"/>
    <property type="match status" value="1"/>
</dbReference>
<reference evidence="7" key="2">
    <citation type="journal article" date="2007" name="Science">
        <title>Draft genome sequence of the sexually transmitted pathogen Trichomonas vaginalis.</title>
        <authorList>
            <person name="Carlton J.M."/>
            <person name="Hirt R.P."/>
            <person name="Silva J.C."/>
            <person name="Delcher A.L."/>
            <person name="Schatz M."/>
            <person name="Zhao Q."/>
            <person name="Wortman J.R."/>
            <person name="Bidwell S.L."/>
            <person name="Alsmark U.C.M."/>
            <person name="Besteiro S."/>
            <person name="Sicheritz-Ponten T."/>
            <person name="Noel C.J."/>
            <person name="Dacks J.B."/>
            <person name="Foster P.G."/>
            <person name="Simillion C."/>
            <person name="Van de Peer Y."/>
            <person name="Miranda-Saavedra D."/>
            <person name="Barton G.J."/>
            <person name="Westrop G.D."/>
            <person name="Mueller S."/>
            <person name="Dessi D."/>
            <person name="Fiori P.L."/>
            <person name="Ren Q."/>
            <person name="Paulsen I."/>
            <person name="Zhang H."/>
            <person name="Bastida-Corcuera F.D."/>
            <person name="Simoes-Barbosa A."/>
            <person name="Brown M.T."/>
            <person name="Hayes R.D."/>
            <person name="Mukherjee M."/>
            <person name="Okumura C.Y."/>
            <person name="Schneider R."/>
            <person name="Smith A.J."/>
            <person name="Vanacova S."/>
            <person name="Villalvazo M."/>
            <person name="Haas B.J."/>
            <person name="Pertea M."/>
            <person name="Feldblyum T.V."/>
            <person name="Utterback T.R."/>
            <person name="Shu C.L."/>
            <person name="Osoegawa K."/>
            <person name="de Jong P.J."/>
            <person name="Hrdy I."/>
            <person name="Horvathova L."/>
            <person name="Zubacova Z."/>
            <person name="Dolezal P."/>
            <person name="Malik S.B."/>
            <person name="Logsdon J.M. Jr."/>
            <person name="Henze K."/>
            <person name="Gupta A."/>
            <person name="Wang C.C."/>
            <person name="Dunne R.L."/>
            <person name="Upcroft J.A."/>
            <person name="Upcroft P."/>
            <person name="White O."/>
            <person name="Salzberg S.L."/>
            <person name="Tang P."/>
            <person name="Chiu C.-H."/>
            <person name="Lee Y.-S."/>
            <person name="Embley T.M."/>
            <person name="Coombs G.H."/>
            <person name="Mottram J.C."/>
            <person name="Tachezy J."/>
            <person name="Fraser-Liggett C.M."/>
            <person name="Johnson P.J."/>
        </authorList>
    </citation>
    <scope>NUCLEOTIDE SEQUENCE [LARGE SCALE GENOMIC DNA]</scope>
    <source>
        <strain evidence="7">G3</strain>
    </source>
</reference>
<evidence type="ECO:0000313" key="7">
    <source>
        <dbReference type="EMBL" id="EAY15829.1"/>
    </source>
</evidence>
<dbReference type="VEuPathDB" id="TrichDB:TVAGG3_0259400"/>
<dbReference type="PANTHER" id="PTHR11010">
    <property type="entry name" value="PROTEASE S28 PRO-X CARBOXYPEPTIDASE-RELATED"/>
    <property type="match status" value="1"/>
</dbReference>
<keyword evidence="6" id="KW-1133">Transmembrane helix</keyword>
<accession>A2DUU4</accession>
<dbReference type="InParanoid" id="A2DUU4"/>
<dbReference type="InterPro" id="IPR008758">
    <property type="entry name" value="Peptidase_S28"/>
</dbReference>
<dbReference type="AlphaFoldDB" id="A2DUU4"/>
<evidence type="ECO:0000313" key="8">
    <source>
        <dbReference type="Proteomes" id="UP000001542"/>
    </source>
</evidence>
<keyword evidence="3" id="KW-0732">Signal</keyword>
<reference evidence="7" key="1">
    <citation type="submission" date="2006-10" db="EMBL/GenBank/DDBJ databases">
        <authorList>
            <person name="Amadeo P."/>
            <person name="Zhao Q."/>
            <person name="Wortman J."/>
            <person name="Fraser-Liggett C."/>
            <person name="Carlton J."/>
        </authorList>
    </citation>
    <scope>NUCLEOTIDE SEQUENCE</scope>
    <source>
        <strain evidence="7">G3</strain>
    </source>
</reference>
<dbReference type="GO" id="GO:0008239">
    <property type="term" value="F:dipeptidyl-peptidase activity"/>
    <property type="evidence" value="ECO:0000318"/>
    <property type="project" value="GO_Central"/>
</dbReference>
<evidence type="ECO:0000256" key="3">
    <source>
        <dbReference type="ARBA" id="ARBA00022729"/>
    </source>
</evidence>
<evidence type="ECO:0000256" key="6">
    <source>
        <dbReference type="SAM" id="Phobius"/>
    </source>
</evidence>
<keyword evidence="5" id="KW-0325">Glycoprotein</keyword>
<dbReference type="Proteomes" id="UP000001542">
    <property type="component" value="Unassembled WGS sequence"/>
</dbReference>
<keyword evidence="6" id="KW-0472">Membrane</keyword>
<keyword evidence="8" id="KW-1185">Reference proteome</keyword>
<sequence length="369" mass="42100">MIGGSYAGSLSSWFRQKHPELALGSWASSAPIFAKLNFSEYDKHEAEDFMEYGCYENVLNAYKTIEKVALLQNDKTEELMMMFGVPNPEEFVSHSLEFLDMFSYAYTYGNQYKAWNQIILDMCDSLKEIDTSDSDEVIGVMATTSYLLGMDKFLELYPNGLKNTSVDSPNKASRGWAYMMCNEFGWFYSASGLLKSNLLTIQYYSDFCQNIFGKQPDPDKFNEKYGGYNPNVTRVVYTNSHYDSWSELTMKRNDTSKSIYSFSINDGFHCDDIHDPNDSDSISLMSVREESIKLLLKWMEEKEEGRKEGGKGEGKDEINENAPNKPLPTWAWIVIAMTTTVVLVTIIVIVIIYTKLKGKISLSTDEIKE</sequence>
<dbReference type="InterPro" id="IPR029058">
    <property type="entry name" value="AB_hydrolase_fold"/>
</dbReference>
<proteinExistence type="inferred from homology"/>
<protein>
    <submittedName>
        <fullName evidence="7">Clan SC, family S28, unassigned serine peptidase</fullName>
    </submittedName>
</protein>
<name>A2DUU4_TRIV3</name>
<dbReference type="GO" id="GO:0006508">
    <property type="term" value="P:proteolysis"/>
    <property type="evidence" value="ECO:0007669"/>
    <property type="project" value="UniProtKB-KW"/>
</dbReference>
<dbReference type="VEuPathDB" id="TrichDB:TVAG_482780"/>
<comment type="similarity">
    <text evidence="1">Belongs to the peptidase S28 family.</text>
</comment>
<dbReference type="STRING" id="5722.A2DUU4"/>
<keyword evidence="2" id="KW-0645">Protease</keyword>
<dbReference type="OrthoDB" id="1735038at2759"/>
<evidence type="ECO:0000256" key="5">
    <source>
        <dbReference type="ARBA" id="ARBA00023180"/>
    </source>
</evidence>